<reference evidence="1 2" key="1">
    <citation type="submission" date="2021-12" db="EMBL/GenBank/DDBJ databases">
        <title>Discovery of the Pendulisporaceae a myxobacterial family with distinct sporulation behavior and unique specialized metabolism.</title>
        <authorList>
            <person name="Garcia R."/>
            <person name="Popoff A."/>
            <person name="Bader C.D."/>
            <person name="Loehr J."/>
            <person name="Walesch S."/>
            <person name="Walt C."/>
            <person name="Boldt J."/>
            <person name="Bunk B."/>
            <person name="Haeckl F.J.F.P.J."/>
            <person name="Gunesch A.P."/>
            <person name="Birkelbach J."/>
            <person name="Nuebel U."/>
            <person name="Pietschmann T."/>
            <person name="Bach T."/>
            <person name="Mueller R."/>
        </authorList>
    </citation>
    <scope>NUCLEOTIDE SEQUENCE [LARGE SCALE GENOMIC DNA]</scope>
    <source>
        <strain evidence="1 2">MSr11954</strain>
    </source>
</reference>
<accession>A0ABZ2M8W4</accession>
<gene>
    <name evidence="1" type="ORF">LZC94_17130</name>
</gene>
<protein>
    <recommendedName>
        <fullName evidence="3">Porin</fullName>
    </recommendedName>
</protein>
<sequence length="437" mass="47813">MKRGLTSTTEFARAPYTVKIGDDKSPWKISIYGFAEFDVMNDSTRSYSDVAQSNVIARDETLAGQKGRTQFTARNSRFGFKMESPAYAGITALAVIEGDFMGNQPPGVSEYAFFVNGTFRLRHAYVKLLSDVVDVTAGESYVLFAQQPFFFPCSVQFLPVPNQVLHRSTQFRLSHTFKTDPVNIDVGVAAVRPIQRDSSLPEGQAALRLQINDWKALHTPGSLGTTADGAAIGVSGLVRGFKVDEFSAQPKGTQTETGMGFSVDALVPIIPVPNPDTRANALTVTGSFVVGRAIGDLFGMQSGITNPPLPNPTNAPNPPAFPSNVDNGMVIYDASGHLHTIDWRAFVVGLQYYLPPSGRVFVAANYSQGESPNVAQILDRSLATRVYKRQRYFDANLFVDITPAARVAISYQLTTQTFVDDATARNHRYMLGIYYLF</sequence>
<organism evidence="1 2">
    <name type="scientific">Pendulispora albinea</name>
    <dbReference type="NCBI Taxonomy" id="2741071"/>
    <lineage>
        <taxon>Bacteria</taxon>
        <taxon>Pseudomonadati</taxon>
        <taxon>Myxococcota</taxon>
        <taxon>Myxococcia</taxon>
        <taxon>Myxococcales</taxon>
        <taxon>Sorangiineae</taxon>
        <taxon>Pendulisporaceae</taxon>
        <taxon>Pendulispora</taxon>
    </lineage>
</organism>
<proteinExistence type="predicted"/>
<dbReference type="Proteomes" id="UP001370348">
    <property type="component" value="Chromosome"/>
</dbReference>
<dbReference type="SUPFAM" id="SSF56935">
    <property type="entry name" value="Porins"/>
    <property type="match status" value="1"/>
</dbReference>
<evidence type="ECO:0000313" key="2">
    <source>
        <dbReference type="Proteomes" id="UP001370348"/>
    </source>
</evidence>
<evidence type="ECO:0008006" key="3">
    <source>
        <dbReference type="Google" id="ProtNLM"/>
    </source>
</evidence>
<dbReference type="RefSeq" id="WP_394828573.1">
    <property type="nucleotide sequence ID" value="NZ_CP089984.1"/>
</dbReference>
<dbReference type="EMBL" id="CP089984">
    <property type="protein sequence ID" value="WXB18947.1"/>
    <property type="molecule type" value="Genomic_DNA"/>
</dbReference>
<name>A0ABZ2M8W4_9BACT</name>
<keyword evidence="2" id="KW-1185">Reference proteome</keyword>
<evidence type="ECO:0000313" key="1">
    <source>
        <dbReference type="EMBL" id="WXB18947.1"/>
    </source>
</evidence>